<sequence>TRSLAVAGLLNRSAECEIATPLDLAELLLGDPTTIHRVAGEADKEELLEVFNLEEATTGLALDSVSQYPVPDQVFKNIEALEAAGYDQTNEAYCRLRAEFIMIPALGQARRNLNVDVKRGSPKKLKTPKKQTRDPKSPRRDLKMFHEYDLRTAINHPITGVRYIFTGRADWAAGHTGRGLSDSILRKKAGKVVPSVQGFGTDGQRFIFQVLSSDGTLYTSKIYDTIYKEDLKTVYNFIINQAINLSPTSTPVKGPQTEREEAVKQYFQDRFWGIFDPPPYCSDGEEEDEPNLDIDAFVLKKALGIPVHETYGK</sequence>
<proteinExistence type="predicted"/>
<dbReference type="OrthoDB" id="4360040at2759"/>
<dbReference type="EMBL" id="NPHW01005968">
    <property type="protein sequence ID" value="OXV06239.1"/>
    <property type="molecule type" value="Genomic_DNA"/>
</dbReference>
<evidence type="ECO:0000313" key="2">
    <source>
        <dbReference type="EMBL" id="OXV06239.1"/>
    </source>
</evidence>
<name>A0A232LQ29_9EURO</name>
<feature type="non-terminal residue" evidence="2">
    <location>
        <position position="313"/>
    </location>
</feature>
<dbReference type="AlphaFoldDB" id="A0A232LQ29"/>
<feature type="compositionally biased region" description="Basic residues" evidence="1">
    <location>
        <begin position="120"/>
        <end position="130"/>
    </location>
</feature>
<keyword evidence="3" id="KW-1185">Reference proteome</keyword>
<feature type="region of interest" description="Disordered" evidence="1">
    <location>
        <begin position="117"/>
        <end position="140"/>
    </location>
</feature>
<comment type="caution">
    <text evidence="2">The sequence shown here is derived from an EMBL/GenBank/DDBJ whole genome shotgun (WGS) entry which is preliminary data.</text>
</comment>
<dbReference type="Proteomes" id="UP000243515">
    <property type="component" value="Unassembled WGS sequence"/>
</dbReference>
<feature type="compositionally biased region" description="Basic and acidic residues" evidence="1">
    <location>
        <begin position="131"/>
        <end position="140"/>
    </location>
</feature>
<evidence type="ECO:0000256" key="1">
    <source>
        <dbReference type="SAM" id="MobiDB-lite"/>
    </source>
</evidence>
<reference evidence="2 3" key="1">
    <citation type="journal article" date="2015" name="Environ. Microbiol.">
        <title>Metagenome sequence of Elaphomyces granulatus from sporocarp tissue reveals Ascomycota ectomycorrhizal fingerprints of genome expansion and a Proteobacteria-rich microbiome.</title>
        <authorList>
            <person name="Quandt C.A."/>
            <person name="Kohler A."/>
            <person name="Hesse C.N."/>
            <person name="Sharpton T.J."/>
            <person name="Martin F."/>
            <person name="Spatafora J.W."/>
        </authorList>
    </citation>
    <scope>NUCLEOTIDE SEQUENCE [LARGE SCALE GENOMIC DNA]</scope>
    <source>
        <strain evidence="2 3">OSC145934</strain>
    </source>
</reference>
<evidence type="ECO:0000313" key="3">
    <source>
        <dbReference type="Proteomes" id="UP000243515"/>
    </source>
</evidence>
<gene>
    <name evidence="2" type="ORF">Egran_05993</name>
</gene>
<feature type="non-terminal residue" evidence="2">
    <location>
        <position position="1"/>
    </location>
</feature>
<accession>A0A232LQ29</accession>
<organism evidence="2 3">
    <name type="scientific">Elaphomyces granulatus</name>
    <dbReference type="NCBI Taxonomy" id="519963"/>
    <lineage>
        <taxon>Eukaryota</taxon>
        <taxon>Fungi</taxon>
        <taxon>Dikarya</taxon>
        <taxon>Ascomycota</taxon>
        <taxon>Pezizomycotina</taxon>
        <taxon>Eurotiomycetes</taxon>
        <taxon>Eurotiomycetidae</taxon>
        <taxon>Eurotiales</taxon>
        <taxon>Elaphomycetaceae</taxon>
        <taxon>Elaphomyces</taxon>
    </lineage>
</organism>
<protein>
    <submittedName>
        <fullName evidence="2">Uncharacterized protein</fullName>
    </submittedName>
</protein>